<sequence length="182" mass="20293">MSDTIKVAVIYGSTREGRFCDTVGSWVVDHIRRREAFSPMVIDPAAEPASAFAGRLDEADAFVVVTPEYNHSYPAALKALIDDYKAEWQAKPVAFVSYGGASGGVRAVEHLRDVFAELHAVGIRDGVMFPNVWEQFDEQGQPLQAQRFERGMQTLLARLAWWAETLREGRAARDYAQAVMLD</sequence>
<evidence type="ECO:0000256" key="2">
    <source>
        <dbReference type="ARBA" id="ARBA00022643"/>
    </source>
</evidence>
<evidence type="ECO:0000313" key="4">
    <source>
        <dbReference type="EMBL" id="SDJ12527.1"/>
    </source>
</evidence>
<dbReference type="AlphaFoldDB" id="A0A1G8R6C8"/>
<keyword evidence="5" id="KW-1185">Reference proteome</keyword>
<dbReference type="RefSeq" id="WP_089683575.1">
    <property type="nucleotide sequence ID" value="NZ_FNES01000003.1"/>
</dbReference>
<dbReference type="GO" id="GO:0016491">
    <property type="term" value="F:oxidoreductase activity"/>
    <property type="evidence" value="ECO:0007669"/>
    <property type="project" value="InterPro"/>
</dbReference>
<dbReference type="InterPro" id="IPR050712">
    <property type="entry name" value="NAD(P)H-dep_reductase"/>
</dbReference>
<evidence type="ECO:0000259" key="3">
    <source>
        <dbReference type="Pfam" id="PF03358"/>
    </source>
</evidence>
<evidence type="ECO:0000313" key="5">
    <source>
        <dbReference type="Proteomes" id="UP000198525"/>
    </source>
</evidence>
<comment type="cofactor">
    <cofactor evidence="1">
        <name>FMN</name>
        <dbReference type="ChEBI" id="CHEBI:58210"/>
    </cofactor>
</comment>
<dbReference type="SUPFAM" id="SSF52218">
    <property type="entry name" value="Flavoproteins"/>
    <property type="match status" value="1"/>
</dbReference>
<dbReference type="OrthoDB" id="9812295at2"/>
<gene>
    <name evidence="4" type="ORF">SAMN04487954_103114</name>
</gene>
<feature type="domain" description="NADPH-dependent FMN reductase-like" evidence="3">
    <location>
        <begin position="5"/>
        <end position="133"/>
    </location>
</feature>
<organism evidence="4 5">
    <name type="scientific">Billgrantia gudaonensis</name>
    <dbReference type="NCBI Taxonomy" id="376427"/>
    <lineage>
        <taxon>Bacteria</taxon>
        <taxon>Pseudomonadati</taxon>
        <taxon>Pseudomonadota</taxon>
        <taxon>Gammaproteobacteria</taxon>
        <taxon>Oceanospirillales</taxon>
        <taxon>Halomonadaceae</taxon>
        <taxon>Billgrantia</taxon>
    </lineage>
</organism>
<keyword evidence="2" id="KW-0285">Flavoprotein</keyword>
<dbReference type="Gene3D" id="3.40.50.360">
    <property type="match status" value="1"/>
</dbReference>
<accession>A0A1G8R6C8</accession>
<dbReference type="GO" id="GO:0005829">
    <property type="term" value="C:cytosol"/>
    <property type="evidence" value="ECO:0007669"/>
    <property type="project" value="TreeGrafter"/>
</dbReference>
<dbReference type="Pfam" id="PF03358">
    <property type="entry name" value="FMN_red"/>
    <property type="match status" value="1"/>
</dbReference>
<proteinExistence type="predicted"/>
<dbReference type="Proteomes" id="UP000198525">
    <property type="component" value="Unassembled WGS sequence"/>
</dbReference>
<dbReference type="PANTHER" id="PTHR30543:SF21">
    <property type="entry name" value="NAD(P)H-DEPENDENT FMN REDUCTASE LOT6"/>
    <property type="match status" value="1"/>
</dbReference>
<reference evidence="4 5" key="1">
    <citation type="submission" date="2016-10" db="EMBL/GenBank/DDBJ databases">
        <authorList>
            <person name="de Groot N.N."/>
        </authorList>
    </citation>
    <scope>NUCLEOTIDE SEQUENCE [LARGE SCALE GENOMIC DNA]</scope>
    <source>
        <strain evidence="4 5">CGMCC 1.6133</strain>
    </source>
</reference>
<protein>
    <submittedName>
        <fullName evidence="4">NAD(P)H-dependent FMN reductase</fullName>
    </submittedName>
</protein>
<dbReference type="InterPro" id="IPR005025">
    <property type="entry name" value="FMN_Rdtase-like_dom"/>
</dbReference>
<name>A0A1G8R6C8_9GAMM</name>
<dbReference type="EMBL" id="FNES01000003">
    <property type="protein sequence ID" value="SDJ12527.1"/>
    <property type="molecule type" value="Genomic_DNA"/>
</dbReference>
<dbReference type="InterPro" id="IPR029039">
    <property type="entry name" value="Flavoprotein-like_sf"/>
</dbReference>
<evidence type="ECO:0000256" key="1">
    <source>
        <dbReference type="ARBA" id="ARBA00001917"/>
    </source>
</evidence>
<keyword evidence="2" id="KW-0288">FMN</keyword>
<dbReference type="STRING" id="376427.SAMN04487954_103114"/>
<dbReference type="PANTHER" id="PTHR30543">
    <property type="entry name" value="CHROMATE REDUCTASE"/>
    <property type="match status" value="1"/>
</dbReference>
<dbReference type="GO" id="GO:0010181">
    <property type="term" value="F:FMN binding"/>
    <property type="evidence" value="ECO:0007669"/>
    <property type="project" value="TreeGrafter"/>
</dbReference>